<name>A0A822Z7R1_NELNU</name>
<accession>A0A822Z7R1</accession>
<comment type="caution">
    <text evidence="1">The sequence shown here is derived from an EMBL/GenBank/DDBJ whole genome shotgun (WGS) entry which is preliminary data.</text>
</comment>
<keyword evidence="2" id="KW-1185">Reference proteome</keyword>
<dbReference type="Proteomes" id="UP000607653">
    <property type="component" value="Unassembled WGS sequence"/>
</dbReference>
<evidence type="ECO:0000313" key="2">
    <source>
        <dbReference type="Proteomes" id="UP000607653"/>
    </source>
</evidence>
<sequence>MNENGNTRVLAISRSSCSSSLTDSTLKLTKG</sequence>
<protein>
    <submittedName>
        <fullName evidence="1">Uncharacterized protein</fullName>
    </submittedName>
</protein>
<dbReference type="AlphaFoldDB" id="A0A822Z7R1"/>
<evidence type="ECO:0000313" key="1">
    <source>
        <dbReference type="EMBL" id="DAD39721.1"/>
    </source>
</evidence>
<gene>
    <name evidence="1" type="ORF">HUJ06_014044</name>
</gene>
<organism evidence="1 2">
    <name type="scientific">Nelumbo nucifera</name>
    <name type="common">Sacred lotus</name>
    <dbReference type="NCBI Taxonomy" id="4432"/>
    <lineage>
        <taxon>Eukaryota</taxon>
        <taxon>Viridiplantae</taxon>
        <taxon>Streptophyta</taxon>
        <taxon>Embryophyta</taxon>
        <taxon>Tracheophyta</taxon>
        <taxon>Spermatophyta</taxon>
        <taxon>Magnoliopsida</taxon>
        <taxon>Proteales</taxon>
        <taxon>Nelumbonaceae</taxon>
        <taxon>Nelumbo</taxon>
    </lineage>
</organism>
<reference evidence="1 2" key="1">
    <citation type="journal article" date="2020" name="Mol. Biol. Evol.">
        <title>Distinct Expression and Methylation Patterns for Genes with Different Fates following a Single Whole-Genome Duplication in Flowering Plants.</title>
        <authorList>
            <person name="Shi T."/>
            <person name="Rahmani R.S."/>
            <person name="Gugger P.F."/>
            <person name="Wang M."/>
            <person name="Li H."/>
            <person name="Zhang Y."/>
            <person name="Li Z."/>
            <person name="Wang Q."/>
            <person name="Van de Peer Y."/>
            <person name="Marchal K."/>
            <person name="Chen J."/>
        </authorList>
    </citation>
    <scope>NUCLEOTIDE SEQUENCE [LARGE SCALE GENOMIC DNA]</scope>
    <source>
        <tissue evidence="1">Leaf</tissue>
    </source>
</reference>
<proteinExistence type="predicted"/>
<dbReference type="EMBL" id="DUZY01000005">
    <property type="protein sequence ID" value="DAD39721.1"/>
    <property type="molecule type" value="Genomic_DNA"/>
</dbReference>